<feature type="region of interest" description="Disordered" evidence="1">
    <location>
        <begin position="164"/>
        <end position="187"/>
    </location>
</feature>
<feature type="transmembrane region" description="Helical" evidence="2">
    <location>
        <begin position="28"/>
        <end position="49"/>
    </location>
</feature>
<name>A0A0R3TLT9_RODNA</name>
<evidence type="ECO:0000313" key="4">
    <source>
        <dbReference type="Proteomes" id="UP000278807"/>
    </source>
</evidence>
<proteinExistence type="predicted"/>
<dbReference type="EMBL" id="UZAE01012229">
    <property type="protein sequence ID" value="VDO04102.1"/>
    <property type="molecule type" value="Genomic_DNA"/>
</dbReference>
<sequence length="187" mass="21300">MSRCRSSKLPAYVERVPLARRKKPDTRLTVGVEIGMTLLAICAGLFVYYRSHELPYYATKLYAHLGSSEAQHILAQYHLSRRHEDPEHARQAEHWLNKAAESEHPIAAYNLALAHIRGDLPSNITPDASHVHSLLTHAINQGVHEALGLIHMCGHGQCFAHQRRKREQERKQREEERKTKASVAKQP</sequence>
<reference evidence="3 4" key="2">
    <citation type="submission" date="2018-11" db="EMBL/GenBank/DDBJ databases">
        <authorList>
            <consortium name="Pathogen Informatics"/>
        </authorList>
    </citation>
    <scope>NUCLEOTIDE SEQUENCE [LARGE SCALE GENOMIC DNA]</scope>
</reference>
<dbReference type="STRING" id="102285.A0A0R3TLT9"/>
<reference evidence="5" key="1">
    <citation type="submission" date="2017-02" db="UniProtKB">
        <authorList>
            <consortium name="WormBaseParasite"/>
        </authorList>
    </citation>
    <scope>IDENTIFICATION</scope>
</reference>
<evidence type="ECO:0000313" key="5">
    <source>
        <dbReference type="WBParaSite" id="HNAJ_0000822901-mRNA-1"/>
    </source>
</evidence>
<evidence type="ECO:0000256" key="1">
    <source>
        <dbReference type="SAM" id="MobiDB-lite"/>
    </source>
</evidence>
<accession>A0A0R3TLT9</accession>
<keyword evidence="2" id="KW-0472">Membrane</keyword>
<feature type="compositionally biased region" description="Basic and acidic residues" evidence="1">
    <location>
        <begin position="166"/>
        <end position="179"/>
    </location>
</feature>
<evidence type="ECO:0000313" key="3">
    <source>
        <dbReference type="EMBL" id="VDO04102.1"/>
    </source>
</evidence>
<protein>
    <submittedName>
        <fullName evidence="5">Sel1 repeat family protein</fullName>
    </submittedName>
</protein>
<dbReference type="AlphaFoldDB" id="A0A0R3TLT9"/>
<keyword evidence="2" id="KW-0812">Transmembrane</keyword>
<keyword evidence="2" id="KW-1133">Transmembrane helix</keyword>
<keyword evidence="4" id="KW-1185">Reference proteome</keyword>
<dbReference type="InterPro" id="IPR011990">
    <property type="entry name" value="TPR-like_helical_dom_sf"/>
</dbReference>
<dbReference type="Proteomes" id="UP000278807">
    <property type="component" value="Unassembled WGS sequence"/>
</dbReference>
<gene>
    <name evidence="3" type="ORF">HNAJ_LOCUS8225</name>
</gene>
<dbReference type="SUPFAM" id="SSF81901">
    <property type="entry name" value="HCP-like"/>
    <property type="match status" value="1"/>
</dbReference>
<dbReference type="OrthoDB" id="2384430at2759"/>
<dbReference type="WBParaSite" id="HNAJ_0000822901-mRNA-1">
    <property type="protein sequence ID" value="HNAJ_0000822901-mRNA-1"/>
    <property type="gene ID" value="HNAJ_0000822901"/>
</dbReference>
<organism evidence="5">
    <name type="scientific">Rodentolepis nana</name>
    <name type="common">Dwarf tapeworm</name>
    <name type="synonym">Hymenolepis nana</name>
    <dbReference type="NCBI Taxonomy" id="102285"/>
    <lineage>
        <taxon>Eukaryota</taxon>
        <taxon>Metazoa</taxon>
        <taxon>Spiralia</taxon>
        <taxon>Lophotrochozoa</taxon>
        <taxon>Platyhelminthes</taxon>
        <taxon>Cestoda</taxon>
        <taxon>Eucestoda</taxon>
        <taxon>Cyclophyllidea</taxon>
        <taxon>Hymenolepididae</taxon>
        <taxon>Rodentolepis</taxon>
    </lineage>
</organism>
<evidence type="ECO:0000256" key="2">
    <source>
        <dbReference type="SAM" id="Phobius"/>
    </source>
</evidence>
<dbReference type="Gene3D" id="1.25.40.10">
    <property type="entry name" value="Tetratricopeptide repeat domain"/>
    <property type="match status" value="1"/>
</dbReference>